<dbReference type="PANTHER" id="PTHR43243">
    <property type="entry name" value="INNER MEMBRANE TRANSPORTER YGJI-RELATED"/>
    <property type="match status" value="1"/>
</dbReference>
<comment type="caution">
    <text evidence="6">The sequence shown here is derived from an EMBL/GenBank/DDBJ whole genome shotgun (WGS) entry which is preliminary data.</text>
</comment>
<feature type="transmembrane region" description="Helical" evidence="5">
    <location>
        <begin position="244"/>
        <end position="266"/>
    </location>
</feature>
<dbReference type="AlphaFoldDB" id="A0A4R6Y2T4"/>
<keyword evidence="2 5" id="KW-0812">Transmembrane</keyword>
<protein>
    <submittedName>
        <fullName evidence="6">Amino acid/polyamine/organocation transporter (APC superfamily)</fullName>
    </submittedName>
</protein>
<organism evidence="6 7">
    <name type="scientific">Hydromonas duriensis</name>
    <dbReference type="NCBI Taxonomy" id="1527608"/>
    <lineage>
        <taxon>Bacteria</taxon>
        <taxon>Pseudomonadati</taxon>
        <taxon>Pseudomonadota</taxon>
        <taxon>Betaproteobacteria</taxon>
        <taxon>Burkholderiales</taxon>
        <taxon>Burkholderiaceae</taxon>
        <taxon>Hydromonas</taxon>
    </lineage>
</organism>
<accession>A0A4R6Y2T4</accession>
<feature type="transmembrane region" description="Helical" evidence="5">
    <location>
        <begin position="460"/>
        <end position="479"/>
    </location>
</feature>
<evidence type="ECO:0000256" key="1">
    <source>
        <dbReference type="ARBA" id="ARBA00004141"/>
    </source>
</evidence>
<comment type="subcellular location">
    <subcellularLocation>
        <location evidence="1">Membrane</location>
        <topology evidence="1">Multi-pass membrane protein</topology>
    </subcellularLocation>
</comment>
<dbReference type="GO" id="GO:0016020">
    <property type="term" value="C:membrane"/>
    <property type="evidence" value="ECO:0007669"/>
    <property type="project" value="UniProtKB-SubCell"/>
</dbReference>
<feature type="transmembrane region" description="Helical" evidence="5">
    <location>
        <begin position="202"/>
        <end position="224"/>
    </location>
</feature>
<dbReference type="OrthoDB" id="9804700at2"/>
<keyword evidence="7" id="KW-1185">Reference proteome</keyword>
<sequence length="491" mass="51676">MSSLFNRLMRTKSVDAEAGAAGAHGGHSGDELNRTLGLFSLVMLGVGATIGTGIFFAMVEAVPKAGPAVIYSFLIAGLAAALTALCYAELASSIPASGSAYSYTYVAIGEFAAYIVGACLLLEYALAASATSIGWSEYLNSFLNHAFGVEIPDYLRSPLIVSGEHGNEIHWGHFNLPPMILVSMCCFLLLRGASESAAVNAIMVLIKIGILVFFSAIAFTAFSTEHFKPFNPYGLMGNGQEGKGVLAAAGTIFFSFIGLDTVATAGAEVKNPKRNVPLGIIIALLIVVAAYITVAVAAMGAQPAAEFSGQEAGLAAILEKVTGSGWPALLLSAGAVISVFSVTLVTIYGQTRILFAISRDGLIPEKFRTVNPRTLAPVFNTVVVCIFVGLIGGFVDSGYLWDMVSMGTLVAFSVVSIGVIVMRYKAPDMVRGFKLPFGAWTIPTASVLVCGWIISDLSKATYTVFTIWIGLAILGYFMYGLRHSKLANKGD</sequence>
<dbReference type="InterPro" id="IPR002293">
    <property type="entry name" value="AA/rel_permease1"/>
</dbReference>
<feature type="transmembrane region" description="Helical" evidence="5">
    <location>
        <begin position="433"/>
        <end position="454"/>
    </location>
</feature>
<evidence type="ECO:0000256" key="4">
    <source>
        <dbReference type="ARBA" id="ARBA00023136"/>
    </source>
</evidence>
<dbReference type="PIRSF" id="PIRSF006060">
    <property type="entry name" value="AA_transporter"/>
    <property type="match status" value="1"/>
</dbReference>
<evidence type="ECO:0000256" key="2">
    <source>
        <dbReference type="ARBA" id="ARBA00022692"/>
    </source>
</evidence>
<reference evidence="6 7" key="1">
    <citation type="submission" date="2019-03" db="EMBL/GenBank/DDBJ databases">
        <title>Genomic Encyclopedia of Type Strains, Phase IV (KMG-IV): sequencing the most valuable type-strain genomes for metagenomic binning, comparative biology and taxonomic classification.</title>
        <authorList>
            <person name="Goeker M."/>
        </authorList>
    </citation>
    <scope>NUCLEOTIDE SEQUENCE [LARGE SCALE GENOMIC DNA]</scope>
    <source>
        <strain evidence="6 7">DSM 102852</strain>
    </source>
</reference>
<dbReference type="Proteomes" id="UP000294480">
    <property type="component" value="Unassembled WGS sequence"/>
</dbReference>
<evidence type="ECO:0000313" key="6">
    <source>
        <dbReference type="EMBL" id="TDR30824.1"/>
    </source>
</evidence>
<feature type="transmembrane region" description="Helical" evidence="5">
    <location>
        <begin position="328"/>
        <end position="349"/>
    </location>
</feature>
<dbReference type="Pfam" id="PF13520">
    <property type="entry name" value="AA_permease_2"/>
    <property type="match status" value="1"/>
</dbReference>
<evidence type="ECO:0000256" key="5">
    <source>
        <dbReference type="SAM" id="Phobius"/>
    </source>
</evidence>
<feature type="transmembrane region" description="Helical" evidence="5">
    <location>
        <begin position="375"/>
        <end position="394"/>
    </location>
</feature>
<feature type="transmembrane region" description="Helical" evidence="5">
    <location>
        <begin position="69"/>
        <end position="90"/>
    </location>
</feature>
<evidence type="ECO:0000313" key="7">
    <source>
        <dbReference type="Proteomes" id="UP000294480"/>
    </source>
</evidence>
<keyword evidence="4 5" id="KW-0472">Membrane</keyword>
<name>A0A4R6Y2T4_9BURK</name>
<dbReference type="PANTHER" id="PTHR43243:SF24">
    <property type="entry name" value="CATIONIC AMINO ACID TRANSPORT INTEGRAL MEMBRANE PROTEIN ROCE-RELATED"/>
    <property type="match status" value="1"/>
</dbReference>
<feature type="transmembrane region" description="Helical" evidence="5">
    <location>
        <begin position="36"/>
        <end position="57"/>
    </location>
</feature>
<dbReference type="RefSeq" id="WP_133620756.1">
    <property type="nucleotide sequence ID" value="NZ_SNZE01000016.1"/>
</dbReference>
<proteinExistence type="predicted"/>
<feature type="transmembrane region" description="Helical" evidence="5">
    <location>
        <begin position="171"/>
        <end position="190"/>
    </location>
</feature>
<feature type="transmembrane region" description="Helical" evidence="5">
    <location>
        <begin position="278"/>
        <end position="301"/>
    </location>
</feature>
<dbReference type="EMBL" id="SNZE01000016">
    <property type="protein sequence ID" value="TDR30824.1"/>
    <property type="molecule type" value="Genomic_DNA"/>
</dbReference>
<keyword evidence="3 5" id="KW-1133">Transmembrane helix</keyword>
<feature type="transmembrane region" description="Helical" evidence="5">
    <location>
        <begin position="111"/>
        <end position="135"/>
    </location>
</feature>
<feature type="transmembrane region" description="Helical" evidence="5">
    <location>
        <begin position="400"/>
        <end position="421"/>
    </location>
</feature>
<dbReference type="GO" id="GO:0015171">
    <property type="term" value="F:amino acid transmembrane transporter activity"/>
    <property type="evidence" value="ECO:0007669"/>
    <property type="project" value="TreeGrafter"/>
</dbReference>
<evidence type="ECO:0000256" key="3">
    <source>
        <dbReference type="ARBA" id="ARBA00022989"/>
    </source>
</evidence>
<gene>
    <name evidence="6" type="ORF">DFR44_11622</name>
</gene>
<dbReference type="Gene3D" id="1.20.1740.10">
    <property type="entry name" value="Amino acid/polyamine transporter I"/>
    <property type="match status" value="1"/>
</dbReference>